<evidence type="ECO:0000256" key="1">
    <source>
        <dbReference type="SAM" id="MobiDB-lite"/>
    </source>
</evidence>
<dbReference type="EMBL" id="WIXE01004899">
    <property type="protein sequence ID" value="KAK5982617.1"/>
    <property type="molecule type" value="Genomic_DNA"/>
</dbReference>
<dbReference type="Proteomes" id="UP001331761">
    <property type="component" value="Unassembled WGS sequence"/>
</dbReference>
<keyword evidence="4" id="KW-1185">Reference proteome</keyword>
<feature type="region of interest" description="Disordered" evidence="1">
    <location>
        <begin position="74"/>
        <end position="108"/>
    </location>
</feature>
<comment type="caution">
    <text evidence="3">The sequence shown here is derived from an EMBL/GenBank/DDBJ whole genome shotgun (WGS) entry which is preliminary data.</text>
</comment>
<gene>
    <name evidence="3" type="ORF">GCK32_004238</name>
</gene>
<accession>A0AAN8FWP1</accession>
<evidence type="ECO:0000259" key="2">
    <source>
        <dbReference type="SMART" id="SM01175"/>
    </source>
</evidence>
<evidence type="ECO:0000313" key="3">
    <source>
        <dbReference type="EMBL" id="KAK5982617.1"/>
    </source>
</evidence>
<reference evidence="3 4" key="1">
    <citation type="submission" date="2019-10" db="EMBL/GenBank/DDBJ databases">
        <title>Assembly and Annotation for the nematode Trichostrongylus colubriformis.</title>
        <authorList>
            <person name="Martin J."/>
        </authorList>
    </citation>
    <scope>NUCLEOTIDE SEQUENCE [LARGE SCALE GENOMIC DNA]</scope>
    <source>
        <strain evidence="3">G859</strain>
        <tissue evidence="3">Whole worm</tissue>
    </source>
</reference>
<dbReference type="InterPro" id="IPR025258">
    <property type="entry name" value="RH_dom"/>
</dbReference>
<dbReference type="Pfam" id="PF13901">
    <property type="entry name" value="RH_dom"/>
    <property type="match status" value="1"/>
</dbReference>
<dbReference type="AlphaFoldDB" id="A0AAN8FWP1"/>
<dbReference type="PANTHER" id="PTHR45971">
    <property type="entry name" value="PHOX (PX) DOMAIN-CONTAINING PROTEIN"/>
    <property type="match status" value="1"/>
</dbReference>
<dbReference type="SMART" id="SM01175">
    <property type="entry name" value="DUF4206"/>
    <property type="match status" value="1"/>
</dbReference>
<feature type="domain" description="Rubicon Homology" evidence="2">
    <location>
        <begin position="428"/>
        <end position="645"/>
    </location>
</feature>
<evidence type="ECO:0000313" key="4">
    <source>
        <dbReference type="Proteomes" id="UP001331761"/>
    </source>
</evidence>
<name>A0AAN8FWP1_TRICO</name>
<organism evidence="3 4">
    <name type="scientific">Trichostrongylus colubriformis</name>
    <name type="common">Black scour worm</name>
    <dbReference type="NCBI Taxonomy" id="6319"/>
    <lineage>
        <taxon>Eukaryota</taxon>
        <taxon>Metazoa</taxon>
        <taxon>Ecdysozoa</taxon>
        <taxon>Nematoda</taxon>
        <taxon>Chromadorea</taxon>
        <taxon>Rhabditida</taxon>
        <taxon>Rhabditina</taxon>
        <taxon>Rhabditomorpha</taxon>
        <taxon>Strongyloidea</taxon>
        <taxon>Trichostrongylidae</taxon>
        <taxon>Trichostrongylus</taxon>
    </lineage>
</organism>
<sequence length="650" mass="74300">MQLFKTTLAWMERMLSRKQELDEQIEDMVEVDKISFTSFASSDDGDLRMSVQQSPIPSNFSDFKTASELSLHCQHRSRSESESEPTADSPSCSRPDTSCPVPTPSPSVMDNCVIPEARPKTRPASSSFCIDHGWINSLYVTNELPPLPEIVSQEPYWKKMERKLIALRQRDAKVSKDLEESNMYMYSLRLSLAAIEEARWLNDVSKDPELSRLVHEIDPKFPLAVHHIPGSLSGDEFPTVNGATGDCDPDIFCPPFEIEDNISAKSTFFRSLRRPPRRSRILHGMVTGSPSRKPEPAWSEVVSAVLESFTSRETLRDERVSQWMDELVRNTHKASSIFYHCPAPRKAPVRRHVKKIRLEVAPSLIGFLLENHGFIHFGSLKGLIESLLHGSTRMKTMFSSVKVLLEAQNCRCYGCGIRVENEYVKRVKYCDYYGKVFCQCCHQGSKFIIPARILHTWNFNEFPVSDLALHFLLEVRDVPAIHVNTVAPQMVEKIRVLKHVIVLREKLSYMWDFIKVCPDAENIETKIGHLRTLFTSLEQHLLHSQDLFSLSDLVRVHNKDMSSHLEPIAQFARCHIETCEHCRQFAATCVYCGDDKELLFSFQLEKVHKCASCASLSHIKCQAKFRRKVACQSGCKRCLKVDKDRRPVLV</sequence>
<dbReference type="PANTHER" id="PTHR45971:SF1">
    <property type="entry name" value="RUBICON, ISOFORM A"/>
    <property type="match status" value="1"/>
</dbReference>
<dbReference type="InterPro" id="IPR052428">
    <property type="entry name" value="Autophagy_HostDef_Reg"/>
</dbReference>
<proteinExistence type="predicted"/>
<feature type="compositionally biased region" description="Polar residues" evidence="1">
    <location>
        <begin position="84"/>
        <end position="94"/>
    </location>
</feature>
<protein>
    <recommendedName>
        <fullName evidence="2">Rubicon Homology domain-containing protein</fullName>
    </recommendedName>
</protein>
<dbReference type="GO" id="GO:1901981">
    <property type="term" value="F:phosphatidylinositol phosphate binding"/>
    <property type="evidence" value="ECO:0007669"/>
    <property type="project" value="TreeGrafter"/>
</dbReference>